<evidence type="ECO:0000256" key="1">
    <source>
        <dbReference type="ARBA" id="ARBA00001974"/>
    </source>
</evidence>
<dbReference type="PANTHER" id="PTHR10961">
    <property type="entry name" value="PEROXISOMAL SARCOSINE OXIDASE"/>
    <property type="match status" value="1"/>
</dbReference>
<dbReference type="EMBL" id="BMHA01000002">
    <property type="protein sequence ID" value="GGI03612.1"/>
    <property type="molecule type" value="Genomic_DNA"/>
</dbReference>
<keyword evidence="3" id="KW-0274">FAD</keyword>
<name>A0A8J3A5K8_9ACTN</name>
<evidence type="ECO:0000313" key="7">
    <source>
        <dbReference type="Proteomes" id="UP000650511"/>
    </source>
</evidence>
<organism evidence="6 7">
    <name type="scientific">Egicoccus halophilus</name>
    <dbReference type="NCBI Taxonomy" id="1670830"/>
    <lineage>
        <taxon>Bacteria</taxon>
        <taxon>Bacillati</taxon>
        <taxon>Actinomycetota</taxon>
        <taxon>Nitriliruptoria</taxon>
        <taxon>Egicoccales</taxon>
        <taxon>Egicoccaceae</taxon>
        <taxon>Egicoccus</taxon>
    </lineage>
</organism>
<gene>
    <name evidence="6" type="ORF">GCM10011354_04900</name>
</gene>
<dbReference type="InterPro" id="IPR045170">
    <property type="entry name" value="MTOX"/>
</dbReference>
<dbReference type="SUPFAM" id="SSF51905">
    <property type="entry name" value="FAD/NAD(P)-binding domain"/>
    <property type="match status" value="1"/>
</dbReference>
<keyword evidence="7" id="KW-1185">Reference proteome</keyword>
<accession>A0A8J3A5K8</accession>
<reference evidence="6" key="2">
    <citation type="submission" date="2020-09" db="EMBL/GenBank/DDBJ databases">
        <authorList>
            <person name="Sun Q."/>
            <person name="Zhou Y."/>
        </authorList>
    </citation>
    <scope>NUCLEOTIDE SEQUENCE</scope>
    <source>
        <strain evidence="6">CGMCC 1.14988</strain>
    </source>
</reference>
<dbReference type="Proteomes" id="UP000650511">
    <property type="component" value="Unassembled WGS sequence"/>
</dbReference>
<dbReference type="GO" id="GO:0050660">
    <property type="term" value="F:flavin adenine dinucleotide binding"/>
    <property type="evidence" value="ECO:0007669"/>
    <property type="project" value="InterPro"/>
</dbReference>
<evidence type="ECO:0000256" key="3">
    <source>
        <dbReference type="ARBA" id="ARBA00022827"/>
    </source>
</evidence>
<comment type="caution">
    <text evidence="6">The sequence shown here is derived from an EMBL/GenBank/DDBJ whole genome shotgun (WGS) entry which is preliminary data.</text>
</comment>
<evidence type="ECO:0000259" key="5">
    <source>
        <dbReference type="Pfam" id="PF01266"/>
    </source>
</evidence>
<keyword evidence="4" id="KW-0560">Oxidoreductase</keyword>
<evidence type="ECO:0000313" key="6">
    <source>
        <dbReference type="EMBL" id="GGI03612.1"/>
    </source>
</evidence>
<protein>
    <recommendedName>
        <fullName evidence="5">FAD dependent oxidoreductase domain-containing protein</fullName>
    </recommendedName>
</protein>
<proteinExistence type="predicted"/>
<dbReference type="AlphaFoldDB" id="A0A8J3A5K8"/>
<evidence type="ECO:0000256" key="4">
    <source>
        <dbReference type="ARBA" id="ARBA00023002"/>
    </source>
</evidence>
<evidence type="ECO:0000256" key="2">
    <source>
        <dbReference type="ARBA" id="ARBA00022630"/>
    </source>
</evidence>
<reference evidence="6" key="1">
    <citation type="journal article" date="2014" name="Int. J. Syst. Evol. Microbiol.">
        <title>Complete genome sequence of Corynebacterium casei LMG S-19264T (=DSM 44701T), isolated from a smear-ripened cheese.</title>
        <authorList>
            <consortium name="US DOE Joint Genome Institute (JGI-PGF)"/>
            <person name="Walter F."/>
            <person name="Albersmeier A."/>
            <person name="Kalinowski J."/>
            <person name="Ruckert C."/>
        </authorList>
    </citation>
    <scope>NUCLEOTIDE SEQUENCE</scope>
    <source>
        <strain evidence="6">CGMCC 1.14988</strain>
    </source>
</reference>
<comment type="cofactor">
    <cofactor evidence="1">
        <name>FAD</name>
        <dbReference type="ChEBI" id="CHEBI:57692"/>
    </cofactor>
</comment>
<feature type="domain" description="FAD dependent oxidoreductase" evidence="5">
    <location>
        <begin position="3"/>
        <end position="343"/>
    </location>
</feature>
<dbReference type="InterPro" id="IPR036188">
    <property type="entry name" value="FAD/NAD-bd_sf"/>
</dbReference>
<sequence length="364" mass="38245">MARVAVVGAGIVGLSAALALRDRGAEVRVFELGDPGQGQSGGRSRLFRHGHDDPRLVAWARRSRAVYAAWEERFGIECISRDGAVALGPAVEHRLPLLEQAGVDARPVDADEVARRLPLLTAAPDGELGPAMFDAEGGAIRTRETIGALAHELRDELVREEVLTLRSVAGGAEVRAAETTARFDAVVVCAGAGTAPLARQLGVSIPVDLQVHVRSTFAVRGEPPTHLACLQDSSGAFGETGVYAAAAPGNRAYAVGLGETAAVREDLSVVDPAELAAHDERVRDYVRRALPGLDPDPTEVKHCWVTALPWSDDGVAVWQVDGVSLLAGHNLFKQAPALGEALAGAALDARLDPDLHPDARLGTS</sequence>
<dbReference type="RefSeq" id="WP_205745346.1">
    <property type="nucleotide sequence ID" value="NZ_BMHA01000002.1"/>
</dbReference>
<dbReference type="Gene3D" id="3.30.9.10">
    <property type="entry name" value="D-Amino Acid Oxidase, subunit A, domain 2"/>
    <property type="match status" value="1"/>
</dbReference>
<dbReference type="PANTHER" id="PTHR10961:SF46">
    <property type="entry name" value="PEROXISOMAL SARCOSINE OXIDASE"/>
    <property type="match status" value="1"/>
</dbReference>
<dbReference type="Pfam" id="PF01266">
    <property type="entry name" value="DAO"/>
    <property type="match status" value="1"/>
</dbReference>
<dbReference type="InterPro" id="IPR006076">
    <property type="entry name" value="FAD-dep_OxRdtase"/>
</dbReference>
<dbReference type="GO" id="GO:0008115">
    <property type="term" value="F:sarcosine oxidase activity"/>
    <property type="evidence" value="ECO:0007669"/>
    <property type="project" value="TreeGrafter"/>
</dbReference>
<dbReference type="Gene3D" id="3.50.50.60">
    <property type="entry name" value="FAD/NAD(P)-binding domain"/>
    <property type="match status" value="1"/>
</dbReference>
<keyword evidence="2" id="KW-0285">Flavoprotein</keyword>